<reference evidence="10 11" key="1">
    <citation type="journal article" date="2020" name="ISME J.">
        <title>Uncovering the hidden diversity of litter-decomposition mechanisms in mushroom-forming fungi.</title>
        <authorList>
            <person name="Floudas D."/>
            <person name="Bentzer J."/>
            <person name="Ahren D."/>
            <person name="Johansson T."/>
            <person name="Persson P."/>
            <person name="Tunlid A."/>
        </authorList>
    </citation>
    <scope>NUCLEOTIDE SEQUENCE [LARGE SCALE GENOMIC DNA]</scope>
    <source>
        <strain evidence="10 11">CBS 101986</strain>
    </source>
</reference>
<dbReference type="InterPro" id="IPR018996">
    <property type="entry name" value="Man1/Src1-like_C"/>
</dbReference>
<dbReference type="InterPro" id="IPR044780">
    <property type="entry name" value="Heh2/Src1"/>
</dbReference>
<dbReference type="GO" id="GO:0071763">
    <property type="term" value="P:nuclear membrane organization"/>
    <property type="evidence" value="ECO:0007669"/>
    <property type="project" value="TreeGrafter"/>
</dbReference>
<organism evidence="10 11">
    <name type="scientific">Psilocybe cf. subviscida</name>
    <dbReference type="NCBI Taxonomy" id="2480587"/>
    <lineage>
        <taxon>Eukaryota</taxon>
        <taxon>Fungi</taxon>
        <taxon>Dikarya</taxon>
        <taxon>Basidiomycota</taxon>
        <taxon>Agaricomycotina</taxon>
        <taxon>Agaricomycetes</taxon>
        <taxon>Agaricomycetidae</taxon>
        <taxon>Agaricales</taxon>
        <taxon>Agaricineae</taxon>
        <taxon>Strophariaceae</taxon>
        <taxon>Psilocybe</taxon>
    </lineage>
</organism>
<protein>
    <recommendedName>
        <fullName evidence="12">Man1/Src1 C-terminal domain-containing protein</fullName>
    </recommendedName>
</protein>
<dbReference type="GO" id="GO:0003682">
    <property type="term" value="F:chromatin binding"/>
    <property type="evidence" value="ECO:0007669"/>
    <property type="project" value="InterPro"/>
</dbReference>
<dbReference type="InterPro" id="IPR025856">
    <property type="entry name" value="HeH/LEM_domain"/>
</dbReference>
<evidence type="ECO:0000313" key="11">
    <source>
        <dbReference type="Proteomes" id="UP000567179"/>
    </source>
</evidence>
<evidence type="ECO:0000259" key="9">
    <source>
        <dbReference type="Pfam" id="PF12949"/>
    </source>
</evidence>
<feature type="domain" description="HeH/LEM" evidence="9">
    <location>
        <begin position="22"/>
        <end position="55"/>
    </location>
</feature>
<name>A0A8H5BWY1_9AGAR</name>
<dbReference type="EMBL" id="JAACJJ010000001">
    <property type="protein sequence ID" value="KAF5330786.1"/>
    <property type="molecule type" value="Genomic_DNA"/>
</dbReference>
<gene>
    <name evidence="10" type="ORF">D9619_005549</name>
</gene>
<evidence type="ECO:0000313" key="10">
    <source>
        <dbReference type="EMBL" id="KAF5330786.1"/>
    </source>
</evidence>
<dbReference type="CDD" id="cd12935">
    <property type="entry name" value="LEM_like"/>
    <property type="match status" value="1"/>
</dbReference>
<evidence type="ECO:0000256" key="7">
    <source>
        <dbReference type="SAM" id="MobiDB-lite"/>
    </source>
</evidence>
<evidence type="ECO:0000256" key="3">
    <source>
        <dbReference type="ARBA" id="ARBA00022692"/>
    </source>
</evidence>
<keyword evidence="6" id="KW-0539">Nucleus</keyword>
<dbReference type="PANTHER" id="PTHR47808:SF2">
    <property type="entry name" value="LEM DOMAIN-CONTAINING PROTEIN 2"/>
    <property type="match status" value="1"/>
</dbReference>
<dbReference type="Pfam" id="PF09402">
    <property type="entry name" value="MSC"/>
    <property type="match status" value="1"/>
</dbReference>
<feature type="compositionally biased region" description="Polar residues" evidence="7">
    <location>
        <begin position="111"/>
        <end position="129"/>
    </location>
</feature>
<feature type="compositionally biased region" description="Acidic residues" evidence="7">
    <location>
        <begin position="156"/>
        <end position="166"/>
    </location>
</feature>
<keyword evidence="4" id="KW-1133">Transmembrane helix</keyword>
<comment type="subcellular location">
    <subcellularLocation>
        <location evidence="1">Nucleus inner membrane</location>
    </subcellularLocation>
</comment>
<dbReference type="InterPro" id="IPR041885">
    <property type="entry name" value="MAN1_winged_helix_dom"/>
</dbReference>
<evidence type="ECO:0000256" key="4">
    <source>
        <dbReference type="ARBA" id="ARBA00022989"/>
    </source>
</evidence>
<comment type="caution">
    <text evidence="10">The sequence shown here is derived from an EMBL/GenBank/DDBJ whole genome shotgun (WGS) entry which is preliminary data.</text>
</comment>
<evidence type="ECO:0008006" key="12">
    <source>
        <dbReference type="Google" id="ProtNLM"/>
    </source>
</evidence>
<evidence type="ECO:0000256" key="2">
    <source>
        <dbReference type="ARBA" id="ARBA00022553"/>
    </source>
</evidence>
<dbReference type="PANTHER" id="PTHR47808">
    <property type="entry name" value="INNER NUCLEAR MEMBRANE PROTEIN HEH2-RELATED"/>
    <property type="match status" value="1"/>
</dbReference>
<dbReference type="Gene3D" id="1.10.10.1180">
    <property type="entry name" value="MAN1, winged-helix domain"/>
    <property type="match status" value="1"/>
</dbReference>
<dbReference type="GO" id="GO:0034399">
    <property type="term" value="C:nuclear periphery"/>
    <property type="evidence" value="ECO:0007669"/>
    <property type="project" value="TreeGrafter"/>
</dbReference>
<dbReference type="AlphaFoldDB" id="A0A8H5BWY1"/>
<keyword evidence="5" id="KW-0472">Membrane</keyword>
<evidence type="ECO:0000256" key="6">
    <source>
        <dbReference type="ARBA" id="ARBA00023242"/>
    </source>
</evidence>
<dbReference type="GO" id="GO:0005637">
    <property type="term" value="C:nuclear inner membrane"/>
    <property type="evidence" value="ECO:0007669"/>
    <property type="project" value="UniProtKB-SubCell"/>
</dbReference>
<evidence type="ECO:0000256" key="1">
    <source>
        <dbReference type="ARBA" id="ARBA00004540"/>
    </source>
</evidence>
<evidence type="ECO:0000256" key="5">
    <source>
        <dbReference type="ARBA" id="ARBA00023136"/>
    </source>
</evidence>
<dbReference type="OrthoDB" id="5376590at2759"/>
<dbReference type="GO" id="GO:0005783">
    <property type="term" value="C:endoplasmic reticulum"/>
    <property type="evidence" value="ECO:0007669"/>
    <property type="project" value="TreeGrafter"/>
</dbReference>
<dbReference type="Proteomes" id="UP000567179">
    <property type="component" value="Unassembled WGS sequence"/>
</dbReference>
<dbReference type="Pfam" id="PF12949">
    <property type="entry name" value="HeH"/>
    <property type="match status" value="1"/>
</dbReference>
<accession>A0A8H5BWY1</accession>
<sequence>MSRMTAAQVIGLGEYLEPDFDPASLTVSQLLGILSYHNVEYPTPYTKPKLVTTFNSEIKTRAAKFKKERIAKENSIASEDGIKDGITGRPLRPQIKSATSATRRSSRRSSVNPMEPSSPTDEPTPQPGSSKRRRSSAQPSLGGSRRTAHVAPTLVEESEPEDEEEREAPPRKVGRTKKTTSAAGHSRRVSHISGGEDSGWEDNNIFQSGAESSSPARPSPAKPRLSKTSPKRGRKSTSAPPQISPPSSPYRPSIVPNPAFRFSPPPVRQLTPVRDITPEVPSREPIPVRATTPILEITPARAVTPIHDITPPRALTPIRDITPARAITPIRDPTPARGITPLPVSPLVRESAFHRELTPARAFSPAEAIADEYKPYALTGDHDASVQAHEDNKVIDEALALMEAEQDEASSRAITPFPTGPSSLSWSDMFWRILTWACILTGTWLIYGYKTESSSIAFCDRGSNSNAVLDKMLSDRENMYACIARNLTGNSNTLENSSIAKGEINETCPFAPLLPLPHPSTCTKCPDHATCSRTNVVCDTGFLMKPHILLSFVPVSRSQSTLTTAHVPALSETFFQVVSTLSDGLPGFGSVGFPPRCVADPQRKASIGKLGNAIEAMLAKERGRRICRGGLSEDSESTDGPEAAVKWGVEVEKLKDVFKKTASDKMLPQFDEMFNEAMQQLTQWGGVFIGESTDGTRYAAHKFPVMSLECMITVKARNVWKTWRSTVLSSVVAILLILGARVRMIQNQKENKRVAGLVQVALDTIRNQELAHYTDPLTTPQPYLSSIQLRDLVLQDEHSVSTRKRLWDRVEAIVEENANVRVNLEEIDGGDELRVWRWVGTAGPTRTPGRKEVEYEYQEEQD</sequence>
<keyword evidence="2" id="KW-0597">Phosphoprotein</keyword>
<proteinExistence type="predicted"/>
<feature type="region of interest" description="Disordered" evidence="7">
    <location>
        <begin position="80"/>
        <end position="272"/>
    </location>
</feature>
<keyword evidence="11" id="KW-1185">Reference proteome</keyword>
<keyword evidence="3" id="KW-0812">Transmembrane</keyword>
<evidence type="ECO:0000259" key="8">
    <source>
        <dbReference type="Pfam" id="PF09402"/>
    </source>
</evidence>
<feature type="domain" description="Man1/Src1-like C-terminal" evidence="8">
    <location>
        <begin position="439"/>
        <end position="840"/>
    </location>
</feature>